<keyword evidence="1" id="KW-0472">Membrane</keyword>
<feature type="transmembrane region" description="Helical" evidence="1">
    <location>
        <begin position="238"/>
        <end position="261"/>
    </location>
</feature>
<keyword evidence="1" id="KW-1133">Transmembrane helix</keyword>
<dbReference type="OrthoDB" id="3210850at2759"/>
<proteinExistence type="predicted"/>
<sequence length="344" mass="38303">MATEVNAPVDITVHQIKDAFVPAAYVGLLGISLTAGLLGFLSKSYSFRPSKSFRYTKLLATAICTVTILFFISVSAFTIAFSSNQGTGNNCDIAFIFCACFWCSGKGLLYLWFTEKLYVHRNTIGLEKTRWNPFYCVNNFVVLAPYIVALYWLFASYNVIISKSAKCYLALNEITATSYLLCYTVVVSGYITLSFLWPFSCLPESIRPGRRNSSIIASHPAVRLPLTLRQRQHQRKSIYLHAGLNTLTSVLPVTAILVLMFKHNGQPWWVFAIATSVDLALASAVVSLVTRWENPRDGSMSMRALERFEPQPGAPSSLQNSVCKDCAERGMRGSGLNWFPTPHL</sequence>
<dbReference type="EMBL" id="HF935349">
    <property type="protein sequence ID" value="CCX07326.1"/>
    <property type="molecule type" value="Genomic_DNA"/>
</dbReference>
<dbReference type="AlphaFoldDB" id="U4KZ53"/>
<evidence type="ECO:0000313" key="3">
    <source>
        <dbReference type="Proteomes" id="UP000018144"/>
    </source>
</evidence>
<feature type="transmembrane region" description="Helical" evidence="1">
    <location>
        <begin position="93"/>
        <end position="113"/>
    </location>
</feature>
<feature type="transmembrane region" description="Helical" evidence="1">
    <location>
        <begin position="267"/>
        <end position="290"/>
    </location>
</feature>
<organism evidence="2 3">
    <name type="scientific">Pyronema omphalodes (strain CBS 100304)</name>
    <name type="common">Pyronema confluens</name>
    <dbReference type="NCBI Taxonomy" id="1076935"/>
    <lineage>
        <taxon>Eukaryota</taxon>
        <taxon>Fungi</taxon>
        <taxon>Dikarya</taxon>
        <taxon>Ascomycota</taxon>
        <taxon>Pezizomycotina</taxon>
        <taxon>Pezizomycetes</taxon>
        <taxon>Pezizales</taxon>
        <taxon>Pyronemataceae</taxon>
        <taxon>Pyronema</taxon>
    </lineage>
</organism>
<accession>U4KZ53</accession>
<keyword evidence="1" id="KW-0812">Transmembrane</keyword>
<evidence type="ECO:0000313" key="2">
    <source>
        <dbReference type="EMBL" id="CCX07326.1"/>
    </source>
</evidence>
<keyword evidence="3" id="KW-1185">Reference proteome</keyword>
<gene>
    <name evidence="2" type="ORF">PCON_06915</name>
</gene>
<feature type="transmembrane region" description="Helical" evidence="1">
    <location>
        <begin position="174"/>
        <end position="197"/>
    </location>
</feature>
<feature type="transmembrane region" description="Helical" evidence="1">
    <location>
        <begin position="58"/>
        <end position="81"/>
    </location>
</feature>
<feature type="transmembrane region" description="Helical" evidence="1">
    <location>
        <begin position="134"/>
        <end position="154"/>
    </location>
</feature>
<dbReference type="Proteomes" id="UP000018144">
    <property type="component" value="Unassembled WGS sequence"/>
</dbReference>
<evidence type="ECO:0000256" key="1">
    <source>
        <dbReference type="SAM" id="Phobius"/>
    </source>
</evidence>
<protein>
    <submittedName>
        <fullName evidence="2">Uncharacterized protein</fullName>
    </submittedName>
</protein>
<reference evidence="2 3" key="1">
    <citation type="journal article" date="2013" name="PLoS Genet.">
        <title>The genome and development-dependent transcriptomes of Pyronema confluens: a window into fungal evolution.</title>
        <authorList>
            <person name="Traeger S."/>
            <person name="Altegoer F."/>
            <person name="Freitag M."/>
            <person name="Gabaldon T."/>
            <person name="Kempken F."/>
            <person name="Kumar A."/>
            <person name="Marcet-Houben M."/>
            <person name="Poggeler S."/>
            <person name="Stajich J.E."/>
            <person name="Nowrousian M."/>
        </authorList>
    </citation>
    <scope>NUCLEOTIDE SEQUENCE [LARGE SCALE GENOMIC DNA]</scope>
    <source>
        <strain evidence="3">CBS 100304</strain>
        <tissue evidence="2">Vegetative mycelium</tissue>
    </source>
</reference>
<feature type="transmembrane region" description="Helical" evidence="1">
    <location>
        <begin position="20"/>
        <end position="38"/>
    </location>
</feature>
<name>U4KZ53_PYROM</name>